<reference evidence="8" key="1">
    <citation type="submission" date="2023-03" db="EMBL/GenBank/DDBJ databases">
        <authorList>
            <person name="Steffen K."/>
            <person name="Cardenas P."/>
        </authorList>
    </citation>
    <scope>NUCLEOTIDE SEQUENCE</scope>
</reference>
<dbReference type="PANTHER" id="PTHR12596">
    <property type="entry name" value="EXPORTIN 4,7-RELATED"/>
    <property type="match status" value="1"/>
</dbReference>
<dbReference type="Proteomes" id="UP001174909">
    <property type="component" value="Unassembled WGS sequence"/>
</dbReference>
<dbReference type="AlphaFoldDB" id="A0AA35W5M0"/>
<evidence type="ECO:0000256" key="3">
    <source>
        <dbReference type="ARBA" id="ARBA00009466"/>
    </source>
</evidence>
<dbReference type="InterPro" id="IPR044189">
    <property type="entry name" value="XPO4/7-like"/>
</dbReference>
<evidence type="ECO:0000313" key="9">
    <source>
        <dbReference type="Proteomes" id="UP001174909"/>
    </source>
</evidence>
<evidence type="ECO:0000256" key="1">
    <source>
        <dbReference type="ARBA" id="ARBA00004123"/>
    </source>
</evidence>
<evidence type="ECO:0000256" key="6">
    <source>
        <dbReference type="ARBA" id="ARBA00022927"/>
    </source>
</evidence>
<name>A0AA35W5M0_GEOBA</name>
<dbReference type="GO" id="GO:0005643">
    <property type="term" value="C:nuclear pore"/>
    <property type="evidence" value="ECO:0007669"/>
    <property type="project" value="TreeGrafter"/>
</dbReference>
<keyword evidence="4" id="KW-0813">Transport</keyword>
<evidence type="ECO:0000313" key="8">
    <source>
        <dbReference type="EMBL" id="CAI7995636.1"/>
    </source>
</evidence>
<evidence type="ECO:0000256" key="5">
    <source>
        <dbReference type="ARBA" id="ARBA00022490"/>
    </source>
</evidence>
<dbReference type="GO" id="GO:0005737">
    <property type="term" value="C:cytoplasm"/>
    <property type="evidence" value="ECO:0007669"/>
    <property type="project" value="UniProtKB-SubCell"/>
</dbReference>
<proteinExistence type="inferred from homology"/>
<sequence length="248" mass="28298">MELYKVCLDLIHSYARSNTGKYRRTGLGPDEEESCEDLLQFLKMMTHLTVKDYIDFGSPHVNYVCESCPEKLPTIPHQLFLTFMDLLETGLHNYGPEVRILCLEGIEGVASCHARAGPPHSSQTLTDVLQHFLKVIFDQMLSASFDMDTIHSTSGAVYAIICYHKESYLSLANSLISSQSDPQSQSRLMEAFSLLTPPSLPLDSKRTSKITFRKNLEQFLPFVKATIWRHIPFCRMYAFYFIVRPVVM</sequence>
<dbReference type="InterPro" id="IPR016024">
    <property type="entry name" value="ARM-type_fold"/>
</dbReference>
<keyword evidence="9" id="KW-1185">Reference proteome</keyword>
<comment type="subcellular location">
    <subcellularLocation>
        <location evidence="2">Cytoplasm</location>
    </subcellularLocation>
    <subcellularLocation>
        <location evidence="1">Nucleus</location>
    </subcellularLocation>
</comment>
<evidence type="ECO:0000256" key="2">
    <source>
        <dbReference type="ARBA" id="ARBA00004496"/>
    </source>
</evidence>
<organism evidence="8 9">
    <name type="scientific">Geodia barretti</name>
    <name type="common">Barrett's horny sponge</name>
    <dbReference type="NCBI Taxonomy" id="519541"/>
    <lineage>
        <taxon>Eukaryota</taxon>
        <taxon>Metazoa</taxon>
        <taxon>Porifera</taxon>
        <taxon>Demospongiae</taxon>
        <taxon>Heteroscleromorpha</taxon>
        <taxon>Tetractinellida</taxon>
        <taxon>Astrophorina</taxon>
        <taxon>Geodiidae</taxon>
        <taxon>Geodia</taxon>
    </lineage>
</organism>
<accession>A0AA35W5M0</accession>
<gene>
    <name evidence="8" type="ORF">GBAR_LOCUS1724</name>
</gene>
<dbReference type="EMBL" id="CASHTH010000251">
    <property type="protein sequence ID" value="CAI7995636.1"/>
    <property type="molecule type" value="Genomic_DNA"/>
</dbReference>
<evidence type="ECO:0000256" key="7">
    <source>
        <dbReference type="ARBA" id="ARBA00023242"/>
    </source>
</evidence>
<protein>
    <submittedName>
        <fullName evidence="8">Exportin-4</fullName>
    </submittedName>
</protein>
<dbReference type="PANTHER" id="PTHR12596:SF1">
    <property type="entry name" value="EXPORTIN-4"/>
    <property type="match status" value="1"/>
</dbReference>
<dbReference type="GO" id="GO:0006611">
    <property type="term" value="P:protein export from nucleus"/>
    <property type="evidence" value="ECO:0007669"/>
    <property type="project" value="TreeGrafter"/>
</dbReference>
<comment type="caution">
    <text evidence="8">The sequence shown here is derived from an EMBL/GenBank/DDBJ whole genome shotgun (WGS) entry which is preliminary data.</text>
</comment>
<keyword evidence="7" id="KW-0539">Nucleus</keyword>
<comment type="similarity">
    <text evidence="3">Belongs to the exportin family.</text>
</comment>
<keyword evidence="5" id="KW-0963">Cytoplasm</keyword>
<evidence type="ECO:0000256" key="4">
    <source>
        <dbReference type="ARBA" id="ARBA00022448"/>
    </source>
</evidence>
<keyword evidence="6" id="KW-0653">Protein transport</keyword>
<dbReference type="GO" id="GO:0005049">
    <property type="term" value="F:nuclear export signal receptor activity"/>
    <property type="evidence" value="ECO:0007669"/>
    <property type="project" value="InterPro"/>
</dbReference>
<dbReference type="SUPFAM" id="SSF48371">
    <property type="entry name" value="ARM repeat"/>
    <property type="match status" value="1"/>
</dbReference>